<dbReference type="Gene3D" id="3.40.50.300">
    <property type="entry name" value="P-loop containing nucleotide triphosphate hydrolases"/>
    <property type="match status" value="1"/>
</dbReference>
<keyword evidence="6 11" id="KW-0547">Nucleotide-binding</keyword>
<evidence type="ECO:0000259" key="13">
    <source>
        <dbReference type="SMART" id="SM00382"/>
    </source>
</evidence>
<evidence type="ECO:0000256" key="7">
    <source>
        <dbReference type="ARBA" id="ARBA00022833"/>
    </source>
</evidence>
<keyword evidence="4 11" id="KW-0235">DNA replication</keyword>
<dbReference type="AlphaFoldDB" id="A0A4Q7NXW9"/>
<evidence type="ECO:0000256" key="10">
    <source>
        <dbReference type="ARBA" id="ARBA00049244"/>
    </source>
</evidence>
<dbReference type="GO" id="GO:0046872">
    <property type="term" value="F:metal ion binding"/>
    <property type="evidence" value="ECO:0007669"/>
    <property type="project" value="UniProtKB-KW"/>
</dbReference>
<feature type="compositionally biased region" description="Basic and acidic residues" evidence="12">
    <location>
        <begin position="426"/>
        <end position="436"/>
    </location>
</feature>
<evidence type="ECO:0000256" key="1">
    <source>
        <dbReference type="ARBA" id="ARBA00006360"/>
    </source>
</evidence>
<comment type="function">
    <text evidence="11">DNA polymerase III is a complex, multichain enzyme responsible for most of the replicative synthesis in bacteria. This DNA polymerase also exhibits 3' to 5' exonuclease activity.</text>
</comment>
<sequence>MPEALYRRYRPETFADVIGQEHVTEPLSQALRKDHVHHAYLFSGPRGCGKTTSARILARCLNCAQGPTPTPCGVCQSCTDLARGGPGSLDVIEIDAASHGGVDDARDLREKAFFSPSSSPYKIYIVDEAHMVSPQGFNALLKVVEEPPPHLKFIFATTEPEKVIGTIRSRTHHYPFRLVPPSRLQEHLAGICASEGVAVAPGVLPLVVRAGRGSVRDALSVLDQLVAGAGDSGVTYELATALLGYTDTALLDAAIDALGAGDGASAFLAVDRVIEGGLDPRRFAEDLLERLRDLVVLAAVPDSAGALLAHLPADEMERMRVQAAGFGSAGLSRAADIVSAGLTEMRGTTTPRLQLELTVARVLLPAAEGGERALATRLERMERLVAGGVAMGVPTVPDEVARTSPVSPRPRPVEQPPAAPAQQRPAQERPVERAPEPVRAQPDPAPAAAAAAVPPAPVVPVPAQAPSAPAASSGGAGPRDLGSVREMWPVVLGTLASLKRTTWTLVSSQSQVVGAGEGVLTLAFPTPGLREQFAGRSDHAEFVRQALIDVLGVDWRIEAVVGGPGAAPAARQEQRRPEPAAPAPAPQPDPPAPPGQQAQPQPTEQPVRSEQSPSPRQPEQRARDPRPAPDQPRQDPPARQEQSDGSRSDAARPDAARPDAARPGAARRAPAREPEPPGWDDAPPSPEDEETAPPDPAQPEPAPLSPRARALAAVAGTAGRPAAVPPEHDEPAADDQVLDDDGLSGIALLQRDLGARVIGEYDNA</sequence>
<dbReference type="InterPro" id="IPR008921">
    <property type="entry name" value="DNA_pol3_clamp-load_cplx_C"/>
</dbReference>
<feature type="compositionally biased region" description="Low complexity" evidence="12">
    <location>
        <begin position="595"/>
        <end position="606"/>
    </location>
</feature>
<dbReference type="InterPro" id="IPR027417">
    <property type="entry name" value="P-loop_NTPase"/>
</dbReference>
<evidence type="ECO:0000313" key="15">
    <source>
        <dbReference type="Proteomes" id="UP000293638"/>
    </source>
</evidence>
<feature type="compositionally biased region" description="Low complexity" evidence="12">
    <location>
        <begin position="705"/>
        <end position="722"/>
    </location>
</feature>
<dbReference type="Pfam" id="PF12169">
    <property type="entry name" value="DNA_pol3_gamma3"/>
    <property type="match status" value="1"/>
</dbReference>
<reference evidence="14 15" key="1">
    <citation type="submission" date="2019-02" db="EMBL/GenBank/DDBJ databases">
        <title>Genomic Encyclopedia of Type Strains, Phase IV (KMG-IV): sequencing the most valuable type-strain genomes for metagenomic binning, comparative biology and taxonomic classification.</title>
        <authorList>
            <person name="Goeker M."/>
        </authorList>
    </citation>
    <scope>NUCLEOTIDE SEQUENCE [LARGE SCALE GENOMIC DNA]</scope>
    <source>
        <strain evidence="14 15">DSM 45622</strain>
    </source>
</reference>
<dbReference type="InterPro" id="IPR045085">
    <property type="entry name" value="HLD_clamp_pol_III_gamma_tau"/>
</dbReference>
<keyword evidence="7" id="KW-0862">Zinc</keyword>
<dbReference type="GO" id="GO:0005524">
    <property type="term" value="F:ATP binding"/>
    <property type="evidence" value="ECO:0007669"/>
    <property type="project" value="UniProtKB-KW"/>
</dbReference>
<gene>
    <name evidence="11" type="primary">dnaX</name>
    <name evidence="14" type="ORF">EV189_1028</name>
</gene>
<feature type="compositionally biased region" description="Low complexity" evidence="12">
    <location>
        <begin position="437"/>
        <end position="453"/>
    </location>
</feature>
<dbReference type="SUPFAM" id="SSF48019">
    <property type="entry name" value="post-AAA+ oligomerization domain-like"/>
    <property type="match status" value="1"/>
</dbReference>
<dbReference type="GO" id="GO:0003677">
    <property type="term" value="F:DNA binding"/>
    <property type="evidence" value="ECO:0007669"/>
    <property type="project" value="InterPro"/>
</dbReference>
<evidence type="ECO:0000256" key="2">
    <source>
        <dbReference type="ARBA" id="ARBA00022679"/>
    </source>
</evidence>
<keyword evidence="15" id="KW-1185">Reference proteome</keyword>
<feature type="region of interest" description="Disordered" evidence="12">
    <location>
        <begin position="566"/>
        <end position="739"/>
    </location>
</feature>
<evidence type="ECO:0000256" key="6">
    <source>
        <dbReference type="ARBA" id="ARBA00022741"/>
    </source>
</evidence>
<keyword evidence="2 11" id="KW-0808">Transferase</keyword>
<evidence type="ECO:0000256" key="3">
    <source>
        <dbReference type="ARBA" id="ARBA00022695"/>
    </source>
</evidence>
<dbReference type="SUPFAM" id="SSF52540">
    <property type="entry name" value="P-loop containing nucleoside triphosphate hydrolases"/>
    <property type="match status" value="1"/>
</dbReference>
<comment type="similarity">
    <text evidence="1 11">Belongs to the DnaX/STICHEL family.</text>
</comment>
<evidence type="ECO:0000256" key="8">
    <source>
        <dbReference type="ARBA" id="ARBA00022840"/>
    </source>
</evidence>
<dbReference type="GO" id="GO:0009360">
    <property type="term" value="C:DNA polymerase III complex"/>
    <property type="evidence" value="ECO:0007669"/>
    <property type="project" value="InterPro"/>
</dbReference>
<protein>
    <recommendedName>
        <fullName evidence="11">DNA polymerase III subunit gamma/tau</fullName>
        <ecNumber evidence="11">2.7.7.7</ecNumber>
    </recommendedName>
</protein>
<proteinExistence type="inferred from homology"/>
<evidence type="ECO:0000256" key="11">
    <source>
        <dbReference type="RuleBase" id="RU364063"/>
    </source>
</evidence>
<dbReference type="EMBL" id="SGXD01000001">
    <property type="protein sequence ID" value="RZS91778.1"/>
    <property type="molecule type" value="Genomic_DNA"/>
</dbReference>
<comment type="catalytic activity">
    <reaction evidence="10 11">
        <text>DNA(n) + a 2'-deoxyribonucleoside 5'-triphosphate = DNA(n+1) + diphosphate</text>
        <dbReference type="Rhea" id="RHEA:22508"/>
        <dbReference type="Rhea" id="RHEA-COMP:17339"/>
        <dbReference type="Rhea" id="RHEA-COMP:17340"/>
        <dbReference type="ChEBI" id="CHEBI:33019"/>
        <dbReference type="ChEBI" id="CHEBI:61560"/>
        <dbReference type="ChEBI" id="CHEBI:173112"/>
        <dbReference type="EC" id="2.7.7.7"/>
    </reaction>
</comment>
<feature type="compositionally biased region" description="Pro residues" evidence="12">
    <location>
        <begin position="693"/>
        <end position="704"/>
    </location>
</feature>
<dbReference type="RefSeq" id="WP_130491803.1">
    <property type="nucleotide sequence ID" value="NZ_SGXD01000001.1"/>
</dbReference>
<dbReference type="EC" id="2.7.7.7" evidence="11"/>
<dbReference type="NCBIfam" id="NF005846">
    <property type="entry name" value="PRK07764.1-6"/>
    <property type="match status" value="1"/>
</dbReference>
<evidence type="ECO:0000256" key="12">
    <source>
        <dbReference type="SAM" id="MobiDB-lite"/>
    </source>
</evidence>
<comment type="subunit">
    <text evidence="11">DNA polymerase III contains a core (composed of alpha, epsilon and theta chains) that associates with a tau subunit. This core dimerizes to form the POLIII' complex. PolIII' associates with the gamma complex (composed of gamma, delta, delta', psi and chi chains) and with the beta chain to form the complete DNA polymerase III complex.</text>
</comment>
<feature type="region of interest" description="Disordered" evidence="12">
    <location>
        <begin position="395"/>
        <end position="453"/>
    </location>
</feature>
<feature type="compositionally biased region" description="Pro residues" evidence="12">
    <location>
        <begin position="407"/>
        <end position="419"/>
    </location>
</feature>
<dbReference type="Gene3D" id="1.10.8.60">
    <property type="match status" value="1"/>
</dbReference>
<dbReference type="CDD" id="cd00009">
    <property type="entry name" value="AAA"/>
    <property type="match status" value="1"/>
</dbReference>
<dbReference type="PANTHER" id="PTHR11669">
    <property type="entry name" value="REPLICATION FACTOR C / DNA POLYMERASE III GAMMA-TAU SUBUNIT"/>
    <property type="match status" value="1"/>
</dbReference>
<organism evidence="14 15">
    <name type="scientific">Motilibacter rhizosphaerae</name>
    <dbReference type="NCBI Taxonomy" id="598652"/>
    <lineage>
        <taxon>Bacteria</taxon>
        <taxon>Bacillati</taxon>
        <taxon>Actinomycetota</taxon>
        <taxon>Actinomycetes</taxon>
        <taxon>Motilibacterales</taxon>
        <taxon>Motilibacteraceae</taxon>
        <taxon>Motilibacter</taxon>
    </lineage>
</organism>
<evidence type="ECO:0000256" key="9">
    <source>
        <dbReference type="ARBA" id="ARBA00022932"/>
    </source>
</evidence>
<feature type="compositionally biased region" description="Basic and acidic residues" evidence="12">
    <location>
        <begin position="618"/>
        <end position="660"/>
    </location>
</feature>
<dbReference type="GO" id="GO:0003887">
    <property type="term" value="F:DNA-directed DNA polymerase activity"/>
    <property type="evidence" value="ECO:0007669"/>
    <property type="project" value="UniProtKB-KW"/>
</dbReference>
<dbReference type="NCBIfam" id="TIGR02397">
    <property type="entry name" value="dnaX_nterm"/>
    <property type="match status" value="1"/>
</dbReference>
<keyword evidence="8 11" id="KW-0067">ATP-binding</keyword>
<dbReference type="FunFam" id="3.40.50.300:FF:000014">
    <property type="entry name" value="DNA polymerase III subunit gamma/tau"/>
    <property type="match status" value="1"/>
</dbReference>
<keyword evidence="5" id="KW-0479">Metal-binding</keyword>
<dbReference type="Proteomes" id="UP000293638">
    <property type="component" value="Unassembled WGS sequence"/>
</dbReference>
<dbReference type="OrthoDB" id="9810148at2"/>
<dbReference type="GO" id="GO:0006261">
    <property type="term" value="P:DNA-templated DNA replication"/>
    <property type="evidence" value="ECO:0007669"/>
    <property type="project" value="TreeGrafter"/>
</dbReference>
<feature type="domain" description="AAA+ ATPase" evidence="13">
    <location>
        <begin position="36"/>
        <end position="180"/>
    </location>
</feature>
<dbReference type="InterPro" id="IPR050238">
    <property type="entry name" value="DNA_Rep/Repair_Clamp_Loader"/>
</dbReference>
<dbReference type="Gene3D" id="1.20.272.10">
    <property type="match status" value="1"/>
</dbReference>
<dbReference type="Pfam" id="PF22608">
    <property type="entry name" value="DNAX_ATPase_lid"/>
    <property type="match status" value="1"/>
</dbReference>
<dbReference type="InterPro" id="IPR012763">
    <property type="entry name" value="DNA_pol_III_sug/sutau_N"/>
</dbReference>
<name>A0A4Q7NXW9_9ACTN</name>
<keyword evidence="3 11" id="KW-0548">Nucleotidyltransferase</keyword>
<dbReference type="Pfam" id="PF13177">
    <property type="entry name" value="DNA_pol3_delta2"/>
    <property type="match status" value="1"/>
</dbReference>
<comment type="caution">
    <text evidence="14">The sequence shown here is derived from an EMBL/GenBank/DDBJ whole genome shotgun (WGS) entry which is preliminary data.</text>
</comment>
<evidence type="ECO:0000256" key="5">
    <source>
        <dbReference type="ARBA" id="ARBA00022723"/>
    </source>
</evidence>
<feature type="compositionally biased region" description="Pro residues" evidence="12">
    <location>
        <begin position="579"/>
        <end position="594"/>
    </location>
</feature>
<accession>A0A4Q7NXW9</accession>
<dbReference type="InterPro" id="IPR022754">
    <property type="entry name" value="DNA_pol_III_gamma-3"/>
</dbReference>
<keyword evidence="9 11" id="KW-0239">DNA-directed DNA polymerase</keyword>
<dbReference type="CDD" id="cd18137">
    <property type="entry name" value="HLD_clamp_pol_III_gamma_tau"/>
    <property type="match status" value="1"/>
</dbReference>
<dbReference type="SMART" id="SM00382">
    <property type="entry name" value="AAA"/>
    <property type="match status" value="1"/>
</dbReference>
<evidence type="ECO:0000313" key="14">
    <source>
        <dbReference type="EMBL" id="RZS91778.1"/>
    </source>
</evidence>
<dbReference type="PANTHER" id="PTHR11669:SF0">
    <property type="entry name" value="PROTEIN STICHEL-LIKE 2"/>
    <property type="match status" value="1"/>
</dbReference>
<evidence type="ECO:0000256" key="4">
    <source>
        <dbReference type="ARBA" id="ARBA00022705"/>
    </source>
</evidence>
<dbReference type="InterPro" id="IPR003593">
    <property type="entry name" value="AAA+_ATPase"/>
</dbReference>